<dbReference type="KEGG" id="vg:26643791"/>
<protein>
    <submittedName>
        <fullName evidence="1">Uncharacterized protein 263</fullName>
    </submittedName>
</protein>
<dbReference type="EMBL" id="HQ630627">
    <property type="protein sequence ID" value="AEH03686.1"/>
    <property type="molecule type" value="Genomic_DNA"/>
</dbReference>
<organism evidence="1 2">
    <name type="scientific">Pseudomonas phage PhiPA3</name>
    <name type="common">Pseudomonas aeruginosa phage PhiPA3</name>
    <dbReference type="NCBI Taxonomy" id="998086"/>
    <lineage>
        <taxon>Viruses</taxon>
        <taxon>Duplodnaviria</taxon>
        <taxon>Heunggongvirae</taxon>
        <taxon>Uroviricota</taxon>
        <taxon>Caudoviricetes</taxon>
        <taxon>Chimalliviridae</taxon>
        <taxon>Miltoncavirus</taxon>
        <taxon>Miltoncavirus PhiPA3</taxon>
    </lineage>
</organism>
<sequence>MELLIPLKEDNDFQDDIFKYGDLSGCISVVDKNGNSDYDYQVSVEEDRDFPNEWTVVIQQAVPDTAKLNLKFKRYWFKYNSVSGHFAGEPFFYSGLSKRLIRVEVP</sequence>
<gene>
    <name evidence="1" type="primary">263</name>
</gene>
<dbReference type="RefSeq" id="YP_009217342.1">
    <property type="nucleotide sequence ID" value="NC_028999.1"/>
</dbReference>
<organismHost>
    <name type="scientific">Pseudomonas aeruginosa</name>
    <dbReference type="NCBI Taxonomy" id="287"/>
</organismHost>
<keyword evidence="2" id="KW-1185">Reference proteome</keyword>
<accession>F8SJA2</accession>
<evidence type="ECO:0000313" key="2">
    <source>
        <dbReference type="Proteomes" id="UP000008388"/>
    </source>
</evidence>
<name>F8SJA2_BPPA3</name>
<proteinExistence type="predicted"/>
<reference evidence="1 2" key="1">
    <citation type="journal article" date="2011" name="Microbiology">
        <title>The Pseudomonas aeruginosa generalized transducing phage phiPA3 is a new member of the phiKZ-like group of 'jumbo' phages, and infects model laboratory strains and clinical isolates from cystic fibrosis patients.</title>
        <authorList>
            <person name="Monson R."/>
            <person name="Foulds I."/>
            <person name="Foweraker J."/>
            <person name="Welch M."/>
            <person name="Salmond G.P."/>
        </authorList>
    </citation>
    <scope>NUCLEOTIDE SEQUENCE [LARGE SCALE GENOMIC DNA]</scope>
</reference>
<evidence type="ECO:0000313" key="1">
    <source>
        <dbReference type="EMBL" id="AEH03686.1"/>
    </source>
</evidence>
<dbReference type="GeneID" id="26643791"/>
<dbReference type="Proteomes" id="UP000008388">
    <property type="component" value="Segment"/>
</dbReference>